<protein>
    <submittedName>
        <fullName evidence="2">Uncharacterized protein</fullName>
    </submittedName>
</protein>
<evidence type="ECO:0000313" key="2">
    <source>
        <dbReference type="EMBL" id="PLX18404.1"/>
    </source>
</evidence>
<dbReference type="EMBL" id="PKTG01000064">
    <property type="protein sequence ID" value="PLX18404.1"/>
    <property type="molecule type" value="Genomic_DNA"/>
</dbReference>
<keyword evidence="1" id="KW-0812">Transmembrane</keyword>
<accession>A0A2N5ZIE6</accession>
<dbReference type="AlphaFoldDB" id="A0A2N5ZIE6"/>
<evidence type="ECO:0000313" key="3">
    <source>
        <dbReference type="Proteomes" id="UP000234857"/>
    </source>
</evidence>
<feature type="transmembrane region" description="Helical" evidence="1">
    <location>
        <begin position="115"/>
        <end position="134"/>
    </location>
</feature>
<comment type="caution">
    <text evidence="2">The sequence shown here is derived from an EMBL/GenBank/DDBJ whole genome shotgun (WGS) entry which is preliminary data.</text>
</comment>
<dbReference type="Proteomes" id="UP000234857">
    <property type="component" value="Unassembled WGS sequence"/>
</dbReference>
<sequence>MPNINSLILKKEIDQLMHRTDVLRKFHGNHSYFIGWRKDVEIFLYVAFGKQSESLKKFCKIHYFPQKSGEDEKKAYNKGLDAALDILMKERTRLPEDKMSDKIVKTSKKNTSKKHVITTLVVIIIIIIYILLAYGRMIG</sequence>
<keyword evidence="1" id="KW-0472">Membrane</keyword>
<proteinExistence type="predicted"/>
<evidence type="ECO:0000256" key="1">
    <source>
        <dbReference type="SAM" id="Phobius"/>
    </source>
</evidence>
<organism evidence="2 3">
    <name type="scientific">Muiribacterium halophilum</name>
    <dbReference type="NCBI Taxonomy" id="2053465"/>
    <lineage>
        <taxon>Bacteria</taxon>
        <taxon>Candidatus Muiribacteriota</taxon>
        <taxon>Candidatus Muiribacteriia</taxon>
        <taxon>Candidatus Muiribacteriales</taxon>
        <taxon>Candidatus Muiribacteriaceae</taxon>
        <taxon>Candidatus Muiribacterium</taxon>
    </lineage>
</organism>
<gene>
    <name evidence="2" type="ORF">C0601_05135</name>
</gene>
<keyword evidence="1" id="KW-1133">Transmembrane helix</keyword>
<reference evidence="2 3" key="1">
    <citation type="submission" date="2017-11" db="EMBL/GenBank/DDBJ databases">
        <title>Genome-resolved metagenomics identifies genetic mobility, metabolic interactions, and unexpected diversity in perchlorate-reducing communities.</title>
        <authorList>
            <person name="Barnum T.P."/>
            <person name="Figueroa I.A."/>
            <person name="Carlstrom C.I."/>
            <person name="Lucas L.N."/>
            <person name="Engelbrektson A.L."/>
            <person name="Coates J.D."/>
        </authorList>
    </citation>
    <scope>NUCLEOTIDE SEQUENCE [LARGE SCALE GENOMIC DNA]</scope>
    <source>
        <strain evidence="2">BM706</strain>
    </source>
</reference>
<name>A0A2N5ZIE6_MUIH1</name>